<accession>A0A9D1CLS3</accession>
<keyword evidence="1" id="KW-0472">Membrane</keyword>
<proteinExistence type="predicted"/>
<feature type="transmembrane region" description="Helical" evidence="1">
    <location>
        <begin position="120"/>
        <end position="138"/>
    </location>
</feature>
<sequence length="265" mass="29872">MMDFRYLLEHFFTHKDFLAPPHQIPGTLFTSLHLIFAAVLLAVVIGTAIYVGKHQALVRPVFIGLWITLVVLEVAIVTWESLSARHPGFDLRRSLSLYPCSIYLYAMPLAIWGKGVWKKIGCGYVCTLGLLGGAVNFFYPAIRLSTYSCISFVGFHTFFYHAALLFTCLVMLISGYHRYTKVTKWWELLLPCVLSLIVSVPANIVNYSPIGADYMFFRGKFPLLALLFPGVKPILFTLVLYGLYIVIPALFYLPSYVRNKALAPA</sequence>
<reference evidence="2" key="2">
    <citation type="journal article" date="2021" name="PeerJ">
        <title>Extensive microbial diversity within the chicken gut microbiome revealed by metagenomics and culture.</title>
        <authorList>
            <person name="Gilroy R."/>
            <person name="Ravi A."/>
            <person name="Getino M."/>
            <person name="Pursley I."/>
            <person name="Horton D.L."/>
            <person name="Alikhan N.F."/>
            <person name="Baker D."/>
            <person name="Gharbi K."/>
            <person name="Hall N."/>
            <person name="Watson M."/>
            <person name="Adriaenssens E.M."/>
            <person name="Foster-Nyarko E."/>
            <person name="Jarju S."/>
            <person name="Secka A."/>
            <person name="Antonio M."/>
            <person name="Oren A."/>
            <person name="Chaudhuri R.R."/>
            <person name="La Ragione R."/>
            <person name="Hildebrand F."/>
            <person name="Pallen M.J."/>
        </authorList>
    </citation>
    <scope>NUCLEOTIDE SEQUENCE</scope>
    <source>
        <strain evidence="2">13361</strain>
    </source>
</reference>
<gene>
    <name evidence="2" type="ORF">IAB74_06030</name>
</gene>
<dbReference type="EMBL" id="DVFK01000083">
    <property type="protein sequence ID" value="HIQ68046.1"/>
    <property type="molecule type" value="Genomic_DNA"/>
</dbReference>
<evidence type="ECO:0000313" key="2">
    <source>
        <dbReference type="EMBL" id="HIQ68046.1"/>
    </source>
</evidence>
<evidence type="ECO:0000256" key="1">
    <source>
        <dbReference type="SAM" id="Phobius"/>
    </source>
</evidence>
<dbReference type="Proteomes" id="UP000886796">
    <property type="component" value="Unassembled WGS sequence"/>
</dbReference>
<feature type="transmembrane region" description="Helical" evidence="1">
    <location>
        <begin position="28"/>
        <end position="50"/>
    </location>
</feature>
<dbReference type="Pfam" id="PF14808">
    <property type="entry name" value="TMEM164"/>
    <property type="match status" value="1"/>
</dbReference>
<dbReference type="AlphaFoldDB" id="A0A9D1CLS3"/>
<protein>
    <submittedName>
        <fullName evidence="2">YwaF family protein</fullName>
    </submittedName>
</protein>
<keyword evidence="1" id="KW-0812">Transmembrane</keyword>
<feature type="transmembrane region" description="Helical" evidence="1">
    <location>
        <begin position="230"/>
        <end position="253"/>
    </location>
</feature>
<evidence type="ECO:0000313" key="3">
    <source>
        <dbReference type="Proteomes" id="UP000886796"/>
    </source>
</evidence>
<name>A0A9D1CLS3_9FIRM</name>
<comment type="caution">
    <text evidence="2">The sequence shown here is derived from an EMBL/GenBank/DDBJ whole genome shotgun (WGS) entry which is preliminary data.</text>
</comment>
<feature type="transmembrane region" description="Helical" evidence="1">
    <location>
        <begin position="57"/>
        <end position="76"/>
    </location>
</feature>
<feature type="transmembrane region" description="Helical" evidence="1">
    <location>
        <begin position="96"/>
        <end position="113"/>
    </location>
</feature>
<reference evidence="2" key="1">
    <citation type="submission" date="2020-10" db="EMBL/GenBank/DDBJ databases">
        <authorList>
            <person name="Gilroy R."/>
        </authorList>
    </citation>
    <scope>NUCLEOTIDE SEQUENCE</scope>
    <source>
        <strain evidence="2">13361</strain>
    </source>
</reference>
<organism evidence="2 3">
    <name type="scientific">Candidatus Faecousia excrementigallinarum</name>
    <dbReference type="NCBI Taxonomy" id="2840806"/>
    <lineage>
        <taxon>Bacteria</taxon>
        <taxon>Bacillati</taxon>
        <taxon>Bacillota</taxon>
        <taxon>Clostridia</taxon>
        <taxon>Eubacteriales</taxon>
        <taxon>Oscillospiraceae</taxon>
        <taxon>Faecousia</taxon>
    </lineage>
</organism>
<feature type="transmembrane region" description="Helical" evidence="1">
    <location>
        <begin position="158"/>
        <end position="176"/>
    </location>
</feature>
<keyword evidence="1" id="KW-1133">Transmembrane helix</keyword>
<feature type="transmembrane region" description="Helical" evidence="1">
    <location>
        <begin position="188"/>
        <end position="210"/>
    </location>
</feature>